<dbReference type="InterPro" id="IPR016185">
    <property type="entry name" value="PreATP-grasp_dom_sf"/>
</dbReference>
<comment type="caution">
    <text evidence="8">The sequence shown here is derived from an EMBL/GenBank/DDBJ whole genome shotgun (WGS) entry which is preliminary data.</text>
</comment>
<reference evidence="8 9" key="1">
    <citation type="journal article" date="2019" name="Int. J. Syst. Evol. Microbiol.">
        <title>The Global Catalogue of Microorganisms (GCM) 10K type strain sequencing project: providing services to taxonomists for standard genome sequencing and annotation.</title>
        <authorList>
            <consortium name="The Broad Institute Genomics Platform"/>
            <consortium name="The Broad Institute Genome Sequencing Center for Infectious Disease"/>
            <person name="Wu L."/>
            <person name="Ma J."/>
        </authorList>
    </citation>
    <scope>NUCLEOTIDE SEQUENCE [LARGE SCALE GENOMIC DNA]</scope>
    <source>
        <strain evidence="8 9">CGMCC 1.12689</strain>
    </source>
</reference>
<dbReference type="SUPFAM" id="SSF56059">
    <property type="entry name" value="Glutathione synthetase ATP-binding domain-like"/>
    <property type="match status" value="1"/>
</dbReference>
<dbReference type="PANTHER" id="PTHR11609">
    <property type="entry name" value="PURINE BIOSYNTHESIS PROTEIN 6/7, PUR6/7"/>
    <property type="match status" value="1"/>
</dbReference>
<keyword evidence="4" id="KW-0460">Magnesium</keyword>
<gene>
    <name evidence="5 6" type="primary">purK</name>
    <name evidence="8" type="ORF">ACFR9T_12205</name>
</gene>
<comment type="function">
    <text evidence="6">Catalyzes the ATP-dependent conversion of 5-aminoimidazole ribonucleotide (AIR) and HCO(3)- to N5-carboxyaminoimidazole ribonucleotide (N5-CAIR).</text>
</comment>
<evidence type="ECO:0000256" key="1">
    <source>
        <dbReference type="ARBA" id="ARBA00022741"/>
    </source>
</evidence>
<comment type="catalytic activity">
    <reaction evidence="5 6">
        <text>5-amino-1-(5-phospho-beta-D-ribosyl)imidazole + hydrogencarbonate + ATP = 5-carboxyamino-1-(5-phospho-D-ribosyl)imidazole + ADP + phosphate + 2 H(+)</text>
        <dbReference type="Rhea" id="RHEA:19317"/>
        <dbReference type="ChEBI" id="CHEBI:15378"/>
        <dbReference type="ChEBI" id="CHEBI:17544"/>
        <dbReference type="ChEBI" id="CHEBI:30616"/>
        <dbReference type="ChEBI" id="CHEBI:43474"/>
        <dbReference type="ChEBI" id="CHEBI:58730"/>
        <dbReference type="ChEBI" id="CHEBI:137981"/>
        <dbReference type="ChEBI" id="CHEBI:456216"/>
        <dbReference type="EC" id="6.3.4.18"/>
    </reaction>
</comment>
<sequence>MSITLPGPTLGVVGGGQLGRMMGEAVARLGVEVVVLDPTPDCPASPVVSDQIVADFDDADAVHELASRVDALTFEIELADPDVLTAASEEHDVPVQPDPDTLRTIQDKLVQKEALQDAGIPVPEFVPVATAEGLERVVEEFGGVMLKAREGGYDGRGNVPVESPDDAADALDSIGGDAMAEEFLDFEREIAVMGLKGADGETRTYPVTETIHREEILRESVVPARSDDPVIAEAEAVADDVLSLLDGRGVYGIELFETREEEVLVNEIAPRPHNSGHWTIEGAATSQFENHVRAVLGWPLGPTDLVAPAVTANALGDVDETQPATLRGVESVIAAPDAALHWYGKEDVRPLRKMGHLTVTGEDGESEADGEADRDALLSRARELRDGLTFRDA</sequence>
<dbReference type="InterPro" id="IPR011054">
    <property type="entry name" value="Rudment_hybrid_motif"/>
</dbReference>
<dbReference type="PROSITE" id="PS50975">
    <property type="entry name" value="ATP_GRASP"/>
    <property type="match status" value="1"/>
</dbReference>
<keyword evidence="5 6" id="KW-0436">Ligase</keyword>
<feature type="domain" description="ATP-grasp" evidence="7">
    <location>
        <begin position="112"/>
        <end position="296"/>
    </location>
</feature>
<evidence type="ECO:0000259" key="7">
    <source>
        <dbReference type="PROSITE" id="PS50975"/>
    </source>
</evidence>
<feature type="binding site" evidence="5">
    <location>
        <position position="212"/>
    </location>
    <ligand>
        <name>ATP</name>
        <dbReference type="ChEBI" id="CHEBI:30616"/>
    </ligand>
</feature>
<dbReference type="GO" id="GO:0006189">
    <property type="term" value="P:'de novo' IMP biosynthetic process"/>
    <property type="evidence" value="ECO:0007669"/>
    <property type="project" value="UniProtKB-UniRule"/>
</dbReference>
<keyword evidence="1 5" id="KW-0547">Nucleotide-binding</keyword>
<dbReference type="HAMAP" id="MF_01928">
    <property type="entry name" value="PurK"/>
    <property type="match status" value="1"/>
</dbReference>
<comment type="similarity">
    <text evidence="5 6">Belongs to the PurK/PurT family.</text>
</comment>
<dbReference type="Proteomes" id="UP001597185">
    <property type="component" value="Unassembled WGS sequence"/>
</dbReference>
<keyword evidence="9" id="KW-1185">Reference proteome</keyword>
<dbReference type="InterPro" id="IPR013815">
    <property type="entry name" value="ATP_grasp_subdomain_1"/>
</dbReference>
<dbReference type="Pfam" id="PF02222">
    <property type="entry name" value="ATP-grasp"/>
    <property type="match status" value="1"/>
</dbReference>
<dbReference type="NCBIfam" id="TIGR01161">
    <property type="entry name" value="purK"/>
    <property type="match status" value="1"/>
</dbReference>
<dbReference type="NCBIfam" id="NF004679">
    <property type="entry name" value="PRK06019.1-5"/>
    <property type="match status" value="1"/>
</dbReference>
<dbReference type="Gene3D" id="3.40.50.20">
    <property type="match status" value="1"/>
</dbReference>
<dbReference type="GO" id="GO:0005524">
    <property type="term" value="F:ATP binding"/>
    <property type="evidence" value="ECO:0007669"/>
    <property type="project" value="UniProtKB-UniRule"/>
</dbReference>
<dbReference type="SUPFAM" id="SSF52440">
    <property type="entry name" value="PreATP-grasp domain"/>
    <property type="match status" value="1"/>
</dbReference>
<keyword evidence="2 5" id="KW-0658">Purine biosynthesis</keyword>
<dbReference type="SUPFAM" id="SSF51246">
    <property type="entry name" value="Rudiment single hybrid motif"/>
    <property type="match status" value="1"/>
</dbReference>
<feature type="binding site" evidence="5">
    <location>
        <begin position="266"/>
        <end position="267"/>
    </location>
    <ligand>
        <name>ATP</name>
        <dbReference type="ChEBI" id="CHEBI:30616"/>
    </ligand>
</feature>
<evidence type="ECO:0000256" key="2">
    <source>
        <dbReference type="ARBA" id="ARBA00022755"/>
    </source>
</evidence>
<dbReference type="Pfam" id="PF22660">
    <property type="entry name" value="RS_preATP-grasp-like"/>
    <property type="match status" value="1"/>
</dbReference>
<dbReference type="Gene3D" id="3.30.470.20">
    <property type="entry name" value="ATP-grasp fold, B domain"/>
    <property type="match status" value="1"/>
</dbReference>
<evidence type="ECO:0000256" key="3">
    <source>
        <dbReference type="ARBA" id="ARBA00022840"/>
    </source>
</evidence>
<evidence type="ECO:0000256" key="4">
    <source>
        <dbReference type="ARBA" id="ARBA00022842"/>
    </source>
</evidence>
<keyword evidence="3 5" id="KW-0067">ATP-binding</keyword>
<evidence type="ECO:0000313" key="8">
    <source>
        <dbReference type="EMBL" id="MFD1571336.1"/>
    </source>
</evidence>
<evidence type="ECO:0000256" key="6">
    <source>
        <dbReference type="RuleBase" id="RU361200"/>
    </source>
</evidence>
<comment type="pathway">
    <text evidence="5 6">Purine metabolism; IMP biosynthesis via de novo pathway; 5-amino-1-(5-phospho-D-ribosyl)imidazole-4-carboxylate from 5-amino-1-(5-phospho-D-ribosyl)imidazole (N5-CAIR route): step 1/2.</text>
</comment>
<feature type="binding site" evidence="5">
    <location>
        <begin position="181"/>
        <end position="184"/>
    </location>
    <ligand>
        <name>ATP</name>
        <dbReference type="ChEBI" id="CHEBI:30616"/>
    </ligand>
</feature>
<protein>
    <recommendedName>
        <fullName evidence="5 6">N5-carboxyaminoimidazole ribonucleotide synthase</fullName>
        <shortName evidence="5 6">N5-CAIR synthase</shortName>
        <ecNumber evidence="5 6">6.3.4.18</ecNumber>
    </recommendedName>
    <alternativeName>
        <fullName evidence="5 6">5-(carboxyamino)imidazole ribonucleotide synthetase</fullName>
    </alternativeName>
</protein>
<dbReference type="InterPro" id="IPR040686">
    <property type="entry name" value="PurK_C"/>
</dbReference>
<dbReference type="InterPro" id="IPR003135">
    <property type="entry name" value="ATP-grasp_carboxylate-amine"/>
</dbReference>
<proteinExistence type="inferred from homology"/>
<dbReference type="Pfam" id="PF17769">
    <property type="entry name" value="PurK_C"/>
    <property type="match status" value="1"/>
</dbReference>
<evidence type="ECO:0000256" key="5">
    <source>
        <dbReference type="HAMAP-Rule" id="MF_01928"/>
    </source>
</evidence>
<comment type="caution">
    <text evidence="5">Lacks conserved residue(s) required for the propagation of feature annotation.</text>
</comment>
<dbReference type="GO" id="GO:0034028">
    <property type="term" value="F:5-(carboxyamino)imidazole ribonucleotide synthase activity"/>
    <property type="evidence" value="ECO:0007669"/>
    <property type="project" value="UniProtKB-UniRule"/>
</dbReference>
<dbReference type="Gene3D" id="3.30.1490.20">
    <property type="entry name" value="ATP-grasp fold, A domain"/>
    <property type="match status" value="1"/>
</dbReference>
<dbReference type="InterPro" id="IPR005875">
    <property type="entry name" value="PurK"/>
</dbReference>
<dbReference type="EC" id="6.3.4.18" evidence="5 6"/>
<dbReference type="EMBL" id="JBHUDB010000011">
    <property type="protein sequence ID" value="MFD1571336.1"/>
    <property type="molecule type" value="Genomic_DNA"/>
</dbReference>
<accession>A0ABD6C1V9</accession>
<name>A0ABD6C1V9_9EURY</name>
<comment type="function">
    <text evidence="5">Catalyzes the ATP-dependent conversion of 5-aminoimidazole ribonucleotide (AIR) and HCO(3)(-) to N5-carboxyaminoimidazole ribonucleotide (N5-CAIR).</text>
</comment>
<dbReference type="AlphaFoldDB" id="A0ABD6C1V9"/>
<dbReference type="GO" id="GO:0004638">
    <property type="term" value="F:phosphoribosylaminoimidazole carboxylase activity"/>
    <property type="evidence" value="ECO:0007669"/>
    <property type="project" value="UniProtKB-ARBA"/>
</dbReference>
<evidence type="ECO:0000313" key="9">
    <source>
        <dbReference type="Proteomes" id="UP001597185"/>
    </source>
</evidence>
<dbReference type="RefSeq" id="WP_256417590.1">
    <property type="nucleotide sequence ID" value="NZ_JANHDL010000003.1"/>
</dbReference>
<organism evidence="8 9">
    <name type="scientific">Halorubrum laminariae</name>
    <dbReference type="NCBI Taxonomy" id="1433523"/>
    <lineage>
        <taxon>Archaea</taxon>
        <taxon>Methanobacteriati</taxon>
        <taxon>Methanobacteriota</taxon>
        <taxon>Stenosarchaea group</taxon>
        <taxon>Halobacteria</taxon>
        <taxon>Halobacteriales</taxon>
        <taxon>Haloferacaceae</taxon>
        <taxon>Halorubrum</taxon>
    </lineage>
</organism>
<dbReference type="InterPro" id="IPR054350">
    <property type="entry name" value="PurT/PurK_preATP-grasp"/>
</dbReference>
<feature type="binding site" evidence="5">
    <location>
        <position position="108"/>
    </location>
    <ligand>
        <name>ATP</name>
        <dbReference type="ChEBI" id="CHEBI:30616"/>
    </ligand>
</feature>
<comment type="subunit">
    <text evidence="5">Homodimer.</text>
</comment>
<feature type="binding site" evidence="5">
    <location>
        <position position="189"/>
    </location>
    <ligand>
        <name>ATP</name>
        <dbReference type="ChEBI" id="CHEBI:30616"/>
    </ligand>
</feature>
<feature type="binding site" evidence="5">
    <location>
        <position position="147"/>
    </location>
    <ligand>
        <name>ATP</name>
        <dbReference type="ChEBI" id="CHEBI:30616"/>
    </ligand>
</feature>
<dbReference type="InterPro" id="IPR011761">
    <property type="entry name" value="ATP-grasp"/>
</dbReference>
<dbReference type="PANTHER" id="PTHR11609:SF5">
    <property type="entry name" value="PHOSPHORIBOSYLAMINOIMIDAZOLE CARBOXYLASE"/>
    <property type="match status" value="1"/>
</dbReference>